<keyword evidence="1 4" id="KW-0349">Heme</keyword>
<evidence type="ECO:0000256" key="2">
    <source>
        <dbReference type="ARBA" id="ARBA00022723"/>
    </source>
</evidence>
<sequence length="159" mass="16811">MRRRLAALSLVALALTGCGKKSAGQKLYGPNCGICHHGGHGMPGEVPPLVGRLDLIAQTAEGRDYLAHVMLYGLDGKILANGQKYNFSMPGFGRLSDAQLALILNWLIARGHHDAGSNGGDTPAPVMTPEIFARARQTPMGSNHVHALREGLSAKGQIP</sequence>
<feature type="chain" id="PRO_5021765441" description="Cytochrome c domain-containing protein" evidence="5">
    <location>
        <begin position="24"/>
        <end position="159"/>
    </location>
</feature>
<feature type="signal peptide" evidence="5">
    <location>
        <begin position="1"/>
        <end position="23"/>
    </location>
</feature>
<dbReference type="SUPFAM" id="SSF46626">
    <property type="entry name" value="Cytochrome c"/>
    <property type="match status" value="1"/>
</dbReference>
<accession>A0A511BUM5</accession>
<organism evidence="7 8">
    <name type="scientific">Swaminathania salitolerans</name>
    <dbReference type="NCBI Taxonomy" id="182838"/>
    <lineage>
        <taxon>Bacteria</taxon>
        <taxon>Pseudomonadati</taxon>
        <taxon>Pseudomonadota</taxon>
        <taxon>Alphaproteobacteria</taxon>
        <taxon>Acetobacterales</taxon>
        <taxon>Acetobacteraceae</taxon>
        <taxon>Swaminathania</taxon>
    </lineage>
</organism>
<dbReference type="RefSeq" id="WP_147092576.1">
    <property type="nucleotide sequence ID" value="NZ_BJVC01000001.1"/>
</dbReference>
<dbReference type="GO" id="GO:0046872">
    <property type="term" value="F:metal ion binding"/>
    <property type="evidence" value="ECO:0007669"/>
    <property type="project" value="UniProtKB-KW"/>
</dbReference>
<evidence type="ECO:0000313" key="8">
    <source>
        <dbReference type="Proteomes" id="UP000321405"/>
    </source>
</evidence>
<dbReference type="PROSITE" id="PS51007">
    <property type="entry name" value="CYTC"/>
    <property type="match status" value="1"/>
</dbReference>
<dbReference type="AlphaFoldDB" id="A0A511BUM5"/>
<protein>
    <recommendedName>
        <fullName evidence="6">Cytochrome c domain-containing protein</fullName>
    </recommendedName>
</protein>
<keyword evidence="2 4" id="KW-0479">Metal-binding</keyword>
<evidence type="ECO:0000256" key="1">
    <source>
        <dbReference type="ARBA" id="ARBA00022617"/>
    </source>
</evidence>
<dbReference type="GO" id="GO:0020037">
    <property type="term" value="F:heme binding"/>
    <property type="evidence" value="ECO:0007669"/>
    <property type="project" value="InterPro"/>
</dbReference>
<evidence type="ECO:0000259" key="6">
    <source>
        <dbReference type="PROSITE" id="PS51007"/>
    </source>
</evidence>
<dbReference type="Pfam" id="PF13442">
    <property type="entry name" value="Cytochrome_CBB3"/>
    <property type="match status" value="1"/>
</dbReference>
<evidence type="ECO:0000256" key="4">
    <source>
        <dbReference type="PROSITE-ProRule" id="PRU00433"/>
    </source>
</evidence>
<evidence type="ECO:0000313" key="7">
    <source>
        <dbReference type="EMBL" id="GEL01668.1"/>
    </source>
</evidence>
<dbReference type="PROSITE" id="PS51257">
    <property type="entry name" value="PROKAR_LIPOPROTEIN"/>
    <property type="match status" value="1"/>
</dbReference>
<gene>
    <name evidence="7" type="ORF">SSA02_08310</name>
</gene>
<dbReference type="EMBL" id="BJVC01000001">
    <property type="protein sequence ID" value="GEL01668.1"/>
    <property type="molecule type" value="Genomic_DNA"/>
</dbReference>
<dbReference type="OrthoDB" id="70223at2"/>
<name>A0A511BUM5_9PROT</name>
<keyword evidence="3 4" id="KW-0408">Iron</keyword>
<keyword evidence="8" id="KW-1185">Reference proteome</keyword>
<dbReference type="InterPro" id="IPR009056">
    <property type="entry name" value="Cyt_c-like_dom"/>
</dbReference>
<evidence type="ECO:0000256" key="3">
    <source>
        <dbReference type="ARBA" id="ARBA00023004"/>
    </source>
</evidence>
<evidence type="ECO:0000256" key="5">
    <source>
        <dbReference type="SAM" id="SignalP"/>
    </source>
</evidence>
<dbReference type="Proteomes" id="UP000321405">
    <property type="component" value="Unassembled WGS sequence"/>
</dbReference>
<feature type="domain" description="Cytochrome c" evidence="6">
    <location>
        <begin position="19"/>
        <end position="111"/>
    </location>
</feature>
<keyword evidence="5" id="KW-0732">Signal</keyword>
<dbReference type="GO" id="GO:0009055">
    <property type="term" value="F:electron transfer activity"/>
    <property type="evidence" value="ECO:0007669"/>
    <property type="project" value="InterPro"/>
</dbReference>
<dbReference type="InterPro" id="IPR036909">
    <property type="entry name" value="Cyt_c-like_dom_sf"/>
</dbReference>
<proteinExistence type="predicted"/>
<comment type="caution">
    <text evidence="7">The sequence shown here is derived from an EMBL/GenBank/DDBJ whole genome shotgun (WGS) entry which is preliminary data.</text>
</comment>
<dbReference type="Gene3D" id="1.10.760.10">
    <property type="entry name" value="Cytochrome c-like domain"/>
    <property type="match status" value="1"/>
</dbReference>
<reference evidence="7 8" key="1">
    <citation type="submission" date="2019-07" db="EMBL/GenBank/DDBJ databases">
        <title>Whole genome shotgun sequence of Swaminathania salitolerans NBRC 104436.</title>
        <authorList>
            <person name="Hosoyama A."/>
            <person name="Uohara A."/>
            <person name="Ohji S."/>
            <person name="Ichikawa N."/>
        </authorList>
    </citation>
    <scope>NUCLEOTIDE SEQUENCE [LARGE SCALE GENOMIC DNA]</scope>
    <source>
        <strain evidence="7 8">NBRC 104436</strain>
    </source>
</reference>